<dbReference type="EMBL" id="JBFAEG010000055">
    <property type="protein sequence ID" value="MEU5713594.1"/>
    <property type="molecule type" value="Genomic_DNA"/>
</dbReference>
<protein>
    <submittedName>
        <fullName evidence="1">Transcriptional regulator</fullName>
    </submittedName>
</protein>
<sequence length="43" mass="4622">DGSGQRLILLTAEPGSPSHDALRILTSWTAAEPSTDRTEDVTR</sequence>
<evidence type="ECO:0000313" key="1">
    <source>
        <dbReference type="EMBL" id="MEU5713594.1"/>
    </source>
</evidence>
<proteinExistence type="predicted"/>
<feature type="non-terminal residue" evidence="1">
    <location>
        <position position="1"/>
    </location>
</feature>
<keyword evidence="2" id="KW-1185">Reference proteome</keyword>
<dbReference type="Proteomes" id="UP001551011">
    <property type="component" value="Unassembled WGS sequence"/>
</dbReference>
<evidence type="ECO:0000313" key="2">
    <source>
        <dbReference type="Proteomes" id="UP001551011"/>
    </source>
</evidence>
<comment type="caution">
    <text evidence="1">The sequence shown here is derived from an EMBL/GenBank/DDBJ whole genome shotgun (WGS) entry which is preliminary data.</text>
</comment>
<name>A0ABV3ANR8_9ACTN</name>
<organism evidence="1 2">
    <name type="scientific">Streptomyces flaveolus</name>
    <dbReference type="NCBI Taxonomy" id="67297"/>
    <lineage>
        <taxon>Bacteria</taxon>
        <taxon>Bacillati</taxon>
        <taxon>Actinomycetota</taxon>
        <taxon>Actinomycetes</taxon>
        <taxon>Kitasatosporales</taxon>
        <taxon>Streptomycetaceae</taxon>
        <taxon>Streptomyces</taxon>
    </lineage>
</organism>
<gene>
    <name evidence="1" type="ORF">AB0H04_43435</name>
</gene>
<reference evidence="1 2" key="1">
    <citation type="submission" date="2024-06" db="EMBL/GenBank/DDBJ databases">
        <title>The Natural Products Discovery Center: Release of the First 8490 Sequenced Strains for Exploring Actinobacteria Biosynthetic Diversity.</title>
        <authorList>
            <person name="Kalkreuter E."/>
            <person name="Kautsar S.A."/>
            <person name="Yang D."/>
            <person name="Bader C.D."/>
            <person name="Teijaro C.N."/>
            <person name="Fluegel L."/>
            <person name="Davis C.M."/>
            <person name="Simpson J.R."/>
            <person name="Lauterbach L."/>
            <person name="Steele A.D."/>
            <person name="Gui C."/>
            <person name="Meng S."/>
            <person name="Li G."/>
            <person name="Viehrig K."/>
            <person name="Ye F."/>
            <person name="Su P."/>
            <person name="Kiefer A.F."/>
            <person name="Nichols A."/>
            <person name="Cepeda A.J."/>
            <person name="Yan W."/>
            <person name="Fan B."/>
            <person name="Jiang Y."/>
            <person name="Adhikari A."/>
            <person name="Zheng C.-J."/>
            <person name="Schuster L."/>
            <person name="Cowan T.M."/>
            <person name="Smanski M.J."/>
            <person name="Chevrette M.G."/>
            <person name="De Carvalho L.P.S."/>
            <person name="Shen B."/>
        </authorList>
    </citation>
    <scope>NUCLEOTIDE SEQUENCE [LARGE SCALE GENOMIC DNA]</scope>
    <source>
        <strain evidence="1 2">NPDC020594</strain>
    </source>
</reference>
<accession>A0ABV3ANR8</accession>